<organism evidence="15 16">
    <name type="scientific">Colletotrichum higginsianum</name>
    <dbReference type="NCBI Taxonomy" id="80884"/>
    <lineage>
        <taxon>Eukaryota</taxon>
        <taxon>Fungi</taxon>
        <taxon>Dikarya</taxon>
        <taxon>Ascomycota</taxon>
        <taxon>Pezizomycotina</taxon>
        <taxon>Sordariomycetes</taxon>
        <taxon>Hypocreomycetidae</taxon>
        <taxon>Glomerellales</taxon>
        <taxon>Glomerellaceae</taxon>
        <taxon>Colletotrichum</taxon>
        <taxon>Colletotrichum destructivum species complex</taxon>
    </lineage>
</organism>
<feature type="domain" description="GH18" evidence="14">
    <location>
        <begin position="27"/>
        <end position="390"/>
    </location>
</feature>
<dbReference type="EMBL" id="MWPZ01000006">
    <property type="protein sequence ID" value="TIC94992.1"/>
    <property type="molecule type" value="Genomic_DNA"/>
</dbReference>
<keyword evidence="5" id="KW-0964">Secreted</keyword>
<evidence type="ECO:0000256" key="1">
    <source>
        <dbReference type="ARBA" id="ARBA00000822"/>
    </source>
</evidence>
<evidence type="ECO:0000256" key="8">
    <source>
        <dbReference type="ARBA" id="ARBA00023180"/>
    </source>
</evidence>
<dbReference type="InterPro" id="IPR001223">
    <property type="entry name" value="Glyco_hydro18_cat"/>
</dbReference>
<accession>A0A4T0VR34</accession>
<dbReference type="InterPro" id="IPR001579">
    <property type="entry name" value="Glyco_hydro_18_chit_AS"/>
</dbReference>
<reference evidence="15 16" key="1">
    <citation type="journal article" date="2019" name="Genome Biol. Evol.">
        <title>Genomic Plasticity Mediated by Transposable Elements in the Plant Pathogenic Fungus Colletotrichum higginsianum.</title>
        <authorList>
            <person name="Tsushima A."/>
            <person name="Gan P."/>
            <person name="Kumakura N."/>
            <person name="Narusaka M."/>
            <person name="Takano Y."/>
            <person name="Narusaka Y."/>
            <person name="Shirasu K."/>
        </authorList>
    </citation>
    <scope>NUCLEOTIDE SEQUENCE [LARGE SCALE GENOMIC DNA]</scope>
    <source>
        <strain evidence="15 16">MAFF305635-RFP</strain>
    </source>
</reference>
<dbReference type="EC" id="3.2.1.14" evidence="4"/>
<sequence>MSGILPEAVHSSEASPVKSTERGRDGYTNAVYFTNWAIYGRNYQPQNLPASQITNVLYAFMNLRPSGEVYSADTYSDLEKHYPNDSWNDVGNNAYGCAKQLYVLKKANRRMKVLLSIGGWTWSTNFPAAASTPEGRALFASSSVRLMKDWGFDGVDVDWEYPSNAAEAANMVLLLQAVRSELDAYAARHTPGYHYLLTIASPAGPSHYSILNLKALSDVIDAFNLMAYDYAGSWDANSGHQANLYPSPGNPSATPFSTDAAVTDYLRAGVPASKIVLGMPAYGRAFQQTDGVGRPFSGVGGGSWEPGVWDYKALPRAGATELYDATAAASYSYDGAARELVSYDTPAVVRAKVAYLTGRGLGGSMFWEASGDRSGGGGLLAASFDALGGAAAQDKSLNQLHYPDSQYDNIRAGVPGG</sequence>
<evidence type="ECO:0000256" key="12">
    <source>
        <dbReference type="RuleBase" id="RU000489"/>
    </source>
</evidence>
<evidence type="ECO:0000256" key="5">
    <source>
        <dbReference type="ARBA" id="ARBA00022525"/>
    </source>
</evidence>
<dbReference type="GO" id="GO:0000272">
    <property type="term" value="P:polysaccharide catabolic process"/>
    <property type="evidence" value="ECO:0007669"/>
    <property type="project" value="UniProtKB-KW"/>
</dbReference>
<dbReference type="InterPro" id="IPR011583">
    <property type="entry name" value="Chitinase_II/V-like_cat"/>
</dbReference>
<dbReference type="GO" id="GO:0008061">
    <property type="term" value="F:chitin binding"/>
    <property type="evidence" value="ECO:0007669"/>
    <property type="project" value="InterPro"/>
</dbReference>
<keyword evidence="6 12" id="KW-0378">Hydrolase</keyword>
<evidence type="ECO:0000313" key="16">
    <source>
        <dbReference type="Proteomes" id="UP000305883"/>
    </source>
</evidence>
<evidence type="ECO:0000256" key="13">
    <source>
        <dbReference type="SAM" id="MobiDB-lite"/>
    </source>
</evidence>
<dbReference type="AlphaFoldDB" id="A0A4T0VR34"/>
<dbReference type="PROSITE" id="PS51910">
    <property type="entry name" value="GH18_2"/>
    <property type="match status" value="1"/>
</dbReference>
<dbReference type="SMART" id="SM00636">
    <property type="entry name" value="Glyco_18"/>
    <property type="match status" value="1"/>
</dbReference>
<dbReference type="Gene3D" id="3.10.50.10">
    <property type="match status" value="1"/>
</dbReference>
<dbReference type="InterPro" id="IPR017853">
    <property type="entry name" value="GH"/>
</dbReference>
<evidence type="ECO:0000256" key="6">
    <source>
        <dbReference type="ARBA" id="ARBA00022801"/>
    </source>
</evidence>
<evidence type="ECO:0000256" key="11">
    <source>
        <dbReference type="ARBA" id="ARBA00023326"/>
    </source>
</evidence>
<comment type="catalytic activity">
    <reaction evidence="1">
        <text>Random endo-hydrolysis of N-acetyl-beta-D-glucosaminide (1-&gt;4)-beta-linkages in chitin and chitodextrins.</text>
        <dbReference type="EC" id="3.2.1.14"/>
    </reaction>
</comment>
<dbReference type="Pfam" id="PF00704">
    <property type="entry name" value="Glyco_hydro_18"/>
    <property type="match status" value="1"/>
</dbReference>
<dbReference type="CDD" id="cd06548">
    <property type="entry name" value="GH18_chitinase"/>
    <property type="match status" value="1"/>
</dbReference>
<dbReference type="GO" id="GO:0008843">
    <property type="term" value="F:endochitinase activity"/>
    <property type="evidence" value="ECO:0007669"/>
    <property type="project" value="UniProtKB-EC"/>
</dbReference>
<keyword evidence="7" id="KW-0146">Chitin degradation</keyword>
<evidence type="ECO:0000259" key="14">
    <source>
        <dbReference type="PROSITE" id="PS51910"/>
    </source>
</evidence>
<dbReference type="FunFam" id="3.10.50.10:FF:000005">
    <property type="entry name" value="Endochitinase B1"/>
    <property type="match status" value="1"/>
</dbReference>
<proteinExistence type="inferred from homology"/>
<dbReference type="FunFam" id="3.20.20.80:FF:000095">
    <property type="entry name" value="Endochitinase B1"/>
    <property type="match status" value="1"/>
</dbReference>
<name>A0A4T0VR34_9PEZI</name>
<keyword evidence="8" id="KW-0325">Glycoprotein</keyword>
<gene>
    <name evidence="15" type="ORF">CH35J_008171</name>
</gene>
<dbReference type="PANTHER" id="PTHR11177">
    <property type="entry name" value="CHITINASE"/>
    <property type="match status" value="1"/>
</dbReference>
<feature type="region of interest" description="Disordered" evidence="13">
    <location>
        <begin position="1"/>
        <end position="22"/>
    </location>
</feature>
<evidence type="ECO:0000256" key="3">
    <source>
        <dbReference type="ARBA" id="ARBA00008682"/>
    </source>
</evidence>
<dbReference type="Gene3D" id="3.20.20.80">
    <property type="entry name" value="Glycosidases"/>
    <property type="match status" value="1"/>
</dbReference>
<evidence type="ECO:0000313" key="15">
    <source>
        <dbReference type="EMBL" id="TIC94992.1"/>
    </source>
</evidence>
<evidence type="ECO:0000256" key="10">
    <source>
        <dbReference type="ARBA" id="ARBA00023295"/>
    </source>
</evidence>
<dbReference type="GO" id="GO:0006032">
    <property type="term" value="P:chitin catabolic process"/>
    <property type="evidence" value="ECO:0007669"/>
    <property type="project" value="UniProtKB-KW"/>
</dbReference>
<keyword evidence="9" id="KW-0119">Carbohydrate metabolism</keyword>
<comment type="caution">
    <text evidence="15">The sequence shown here is derived from an EMBL/GenBank/DDBJ whole genome shotgun (WGS) entry which is preliminary data.</text>
</comment>
<dbReference type="PANTHER" id="PTHR11177:SF317">
    <property type="entry name" value="CHITINASE 12-RELATED"/>
    <property type="match status" value="1"/>
</dbReference>
<protein>
    <recommendedName>
        <fullName evidence="4">chitinase</fullName>
        <ecNumber evidence="4">3.2.1.14</ecNumber>
    </recommendedName>
</protein>
<evidence type="ECO:0000256" key="4">
    <source>
        <dbReference type="ARBA" id="ARBA00012729"/>
    </source>
</evidence>
<keyword evidence="11" id="KW-0624">Polysaccharide degradation</keyword>
<dbReference type="SUPFAM" id="SSF51445">
    <property type="entry name" value="(Trans)glycosidases"/>
    <property type="match status" value="1"/>
</dbReference>
<dbReference type="GO" id="GO:0005576">
    <property type="term" value="C:extracellular region"/>
    <property type="evidence" value="ECO:0007669"/>
    <property type="project" value="UniProtKB-SubCell"/>
</dbReference>
<dbReference type="InterPro" id="IPR029070">
    <property type="entry name" value="Chitinase_insertion_sf"/>
</dbReference>
<dbReference type="OrthoDB" id="76388at2759"/>
<dbReference type="Proteomes" id="UP000305883">
    <property type="component" value="Unassembled WGS sequence"/>
</dbReference>
<evidence type="ECO:0000256" key="9">
    <source>
        <dbReference type="ARBA" id="ARBA00023277"/>
    </source>
</evidence>
<keyword evidence="10 12" id="KW-0326">Glycosidase</keyword>
<evidence type="ECO:0000256" key="7">
    <source>
        <dbReference type="ARBA" id="ARBA00023024"/>
    </source>
</evidence>
<comment type="subcellular location">
    <subcellularLocation>
        <location evidence="2">Secreted</location>
    </subcellularLocation>
</comment>
<comment type="similarity">
    <text evidence="3">Belongs to the glycosyl hydrolase 18 family. Chitinase class V subfamily.</text>
</comment>
<evidence type="ECO:0000256" key="2">
    <source>
        <dbReference type="ARBA" id="ARBA00004613"/>
    </source>
</evidence>
<dbReference type="PROSITE" id="PS01095">
    <property type="entry name" value="GH18_1"/>
    <property type="match status" value="1"/>
</dbReference>
<dbReference type="InterPro" id="IPR050314">
    <property type="entry name" value="Glycosyl_Hydrlase_18"/>
</dbReference>
<dbReference type="SUPFAM" id="SSF54556">
    <property type="entry name" value="Chitinase insertion domain"/>
    <property type="match status" value="1"/>
</dbReference>